<dbReference type="GO" id="GO:0004177">
    <property type="term" value="F:aminopeptidase activity"/>
    <property type="evidence" value="ECO:0007669"/>
    <property type="project" value="UniProtKB-KW"/>
</dbReference>
<dbReference type="InterPro" id="IPR036005">
    <property type="entry name" value="Creatinase/aminopeptidase-like"/>
</dbReference>
<name>A0A412TV74_9BACT</name>
<dbReference type="Gene3D" id="3.40.350.10">
    <property type="entry name" value="Creatinase/prolidase N-terminal domain"/>
    <property type="match status" value="1"/>
</dbReference>
<evidence type="ECO:0000259" key="2">
    <source>
        <dbReference type="Pfam" id="PF01321"/>
    </source>
</evidence>
<feature type="domain" description="Peptidase M24" evidence="1">
    <location>
        <begin position="140"/>
        <end position="374"/>
    </location>
</feature>
<organism evidence="3 4">
    <name type="scientific">Odoribacter splanchnicus</name>
    <dbReference type="NCBI Taxonomy" id="28118"/>
    <lineage>
        <taxon>Bacteria</taxon>
        <taxon>Pseudomonadati</taxon>
        <taxon>Bacteroidota</taxon>
        <taxon>Bacteroidia</taxon>
        <taxon>Bacteroidales</taxon>
        <taxon>Odoribacteraceae</taxon>
        <taxon>Odoribacter</taxon>
    </lineage>
</organism>
<dbReference type="Proteomes" id="UP000284243">
    <property type="component" value="Unassembled WGS sequence"/>
</dbReference>
<protein>
    <submittedName>
        <fullName evidence="3">Aminopeptidase P family protein</fullName>
    </submittedName>
</protein>
<dbReference type="Pfam" id="PF01321">
    <property type="entry name" value="Creatinase_N"/>
    <property type="match status" value="1"/>
</dbReference>
<dbReference type="SUPFAM" id="SSF55920">
    <property type="entry name" value="Creatinase/aminopeptidase"/>
    <property type="match status" value="1"/>
</dbReference>
<comment type="caution">
    <text evidence="3">The sequence shown here is derived from an EMBL/GenBank/DDBJ whole genome shotgun (WGS) entry which is preliminary data.</text>
</comment>
<dbReference type="SUPFAM" id="SSF53092">
    <property type="entry name" value="Creatinase/prolidase N-terminal domain"/>
    <property type="match status" value="1"/>
</dbReference>
<accession>A0A412TV74</accession>
<dbReference type="RefSeq" id="WP_046403190.1">
    <property type="nucleotide sequence ID" value="NZ_CABJFF010000001.1"/>
</dbReference>
<keyword evidence="3" id="KW-0378">Hydrolase</keyword>
<gene>
    <name evidence="3" type="ORF">DWW57_06030</name>
</gene>
<evidence type="ECO:0000313" key="3">
    <source>
        <dbReference type="EMBL" id="RGU57520.1"/>
    </source>
</evidence>
<dbReference type="InterPro" id="IPR000587">
    <property type="entry name" value="Creatinase_N"/>
</dbReference>
<dbReference type="PANTHER" id="PTHR46112:SF2">
    <property type="entry name" value="XAA-PRO AMINOPEPTIDASE P-RELATED"/>
    <property type="match status" value="1"/>
</dbReference>
<keyword evidence="3" id="KW-0645">Protease</keyword>
<evidence type="ECO:0000313" key="4">
    <source>
        <dbReference type="Proteomes" id="UP000284243"/>
    </source>
</evidence>
<dbReference type="InterPro" id="IPR000994">
    <property type="entry name" value="Pept_M24"/>
</dbReference>
<sequence length="390" mass="44269">MERKQMENELELKWRRIQQAMRQEEADGCLLTMNMNLYYVSGQVFNGYFYLPAEGRPYWFVKRLTIPETNQVHVIRKPEQIPDFFRDLNLAMPRKLLLEADELSYNEYIRLQHVFRAEATGNASALIRHIRMIKTPWEIEQMRISARKHEAVYREIPACYRPGMRDIELQIEIEKRMRVHGSLGYFRAFGSNMDIFMGSLLAGENAGEPSPFDFALGGTGMHASGPLGANGTLLREGTTVMADMSGNYTAYQTDMTRVFSIGKLPDRAYRVHRVALEIQARMERTAKPGVPCAELYRDALAMAGQEGLEDCFMGTRFQAKFVGHGVGLEINELPVLTTRSKDILQPGMTFAFEPKFVLAGIGAVGIENTFLVTDSGVEKMTLLDENIIEL</sequence>
<dbReference type="CDD" id="cd01066">
    <property type="entry name" value="APP_MetAP"/>
    <property type="match status" value="1"/>
</dbReference>
<dbReference type="EMBL" id="QRYC01000005">
    <property type="protein sequence ID" value="RGU57520.1"/>
    <property type="molecule type" value="Genomic_DNA"/>
</dbReference>
<dbReference type="Gene3D" id="3.90.230.10">
    <property type="entry name" value="Creatinase/methionine aminopeptidase superfamily"/>
    <property type="match status" value="1"/>
</dbReference>
<dbReference type="AlphaFoldDB" id="A0A412TV74"/>
<dbReference type="InterPro" id="IPR050659">
    <property type="entry name" value="Peptidase_M24B"/>
</dbReference>
<dbReference type="InterPro" id="IPR029149">
    <property type="entry name" value="Creatin/AminoP/Spt16_N"/>
</dbReference>
<proteinExistence type="predicted"/>
<feature type="domain" description="Creatinase N-terminal" evidence="2">
    <location>
        <begin position="15"/>
        <end position="133"/>
    </location>
</feature>
<reference evidence="3 4" key="1">
    <citation type="submission" date="2018-08" db="EMBL/GenBank/DDBJ databases">
        <title>A genome reference for cultivated species of the human gut microbiota.</title>
        <authorList>
            <person name="Zou Y."/>
            <person name="Xue W."/>
            <person name="Luo G."/>
        </authorList>
    </citation>
    <scope>NUCLEOTIDE SEQUENCE [LARGE SCALE GENOMIC DNA]</scope>
    <source>
        <strain evidence="3 4">AF16-14</strain>
    </source>
</reference>
<keyword evidence="3" id="KW-0031">Aminopeptidase</keyword>
<dbReference type="Pfam" id="PF00557">
    <property type="entry name" value="Peptidase_M24"/>
    <property type="match status" value="1"/>
</dbReference>
<dbReference type="PANTHER" id="PTHR46112">
    <property type="entry name" value="AMINOPEPTIDASE"/>
    <property type="match status" value="1"/>
</dbReference>
<evidence type="ECO:0000259" key="1">
    <source>
        <dbReference type="Pfam" id="PF00557"/>
    </source>
</evidence>